<evidence type="ECO:0000256" key="4">
    <source>
        <dbReference type="ARBA" id="ARBA00012601"/>
    </source>
</evidence>
<feature type="region of interest" description="Disordered" evidence="13">
    <location>
        <begin position="1"/>
        <end position="47"/>
    </location>
</feature>
<evidence type="ECO:0000256" key="10">
    <source>
        <dbReference type="ARBA" id="ARBA00023136"/>
    </source>
</evidence>
<dbReference type="InterPro" id="IPR001701">
    <property type="entry name" value="Glyco_hydro_9"/>
</dbReference>
<evidence type="ECO:0000256" key="13">
    <source>
        <dbReference type="SAM" id="MobiDB-lite"/>
    </source>
</evidence>
<dbReference type="Gene3D" id="1.50.10.10">
    <property type="match status" value="2"/>
</dbReference>
<evidence type="ECO:0000313" key="17">
    <source>
        <dbReference type="Proteomes" id="UP001445335"/>
    </source>
</evidence>
<keyword evidence="5" id="KW-0328">Glycosyltransferase</keyword>
<dbReference type="SUPFAM" id="SSF48208">
    <property type="entry name" value="Six-hairpin glycosidases"/>
    <property type="match status" value="1"/>
</dbReference>
<accession>A0AAW1S3N5</accession>
<feature type="transmembrane region" description="Helical" evidence="14">
    <location>
        <begin position="184"/>
        <end position="205"/>
    </location>
</feature>
<keyword evidence="6" id="KW-0808">Transferase</keyword>
<evidence type="ECO:0000256" key="12">
    <source>
        <dbReference type="ARBA" id="ARBA00023326"/>
    </source>
</evidence>
<dbReference type="PANTHER" id="PTHR43867">
    <property type="entry name" value="CELLULOSE SYNTHASE CATALYTIC SUBUNIT A [UDP-FORMING]"/>
    <property type="match status" value="1"/>
</dbReference>
<dbReference type="GO" id="GO:0016020">
    <property type="term" value="C:membrane"/>
    <property type="evidence" value="ECO:0007669"/>
    <property type="project" value="UniProtKB-SubCell"/>
</dbReference>
<evidence type="ECO:0000256" key="11">
    <source>
        <dbReference type="ARBA" id="ARBA00023277"/>
    </source>
</evidence>
<evidence type="ECO:0000256" key="1">
    <source>
        <dbReference type="ARBA" id="ARBA00000966"/>
    </source>
</evidence>
<keyword evidence="11" id="KW-0119">Carbohydrate metabolism</keyword>
<dbReference type="Gene3D" id="3.90.550.10">
    <property type="entry name" value="Spore Coat Polysaccharide Biosynthesis Protein SpsA, Chain A"/>
    <property type="match status" value="1"/>
</dbReference>
<dbReference type="EC" id="3.2.1.4" evidence="4"/>
<reference evidence="16 17" key="1">
    <citation type="journal article" date="2024" name="Nat. Commun.">
        <title>Phylogenomics reveals the evolutionary origins of lichenization in chlorophyte algae.</title>
        <authorList>
            <person name="Puginier C."/>
            <person name="Libourel C."/>
            <person name="Otte J."/>
            <person name="Skaloud P."/>
            <person name="Haon M."/>
            <person name="Grisel S."/>
            <person name="Petersen M."/>
            <person name="Berrin J.G."/>
            <person name="Delaux P.M."/>
            <person name="Dal Grande F."/>
            <person name="Keller J."/>
        </authorList>
    </citation>
    <scope>NUCLEOTIDE SEQUENCE [LARGE SCALE GENOMIC DNA]</scope>
    <source>
        <strain evidence="16 17">SAG 245.80</strain>
    </source>
</reference>
<proteinExistence type="inferred from homology"/>
<keyword evidence="9" id="KW-0136">Cellulose degradation</keyword>
<feature type="transmembrane region" description="Helical" evidence="14">
    <location>
        <begin position="710"/>
        <end position="730"/>
    </location>
</feature>
<comment type="catalytic activity">
    <reaction evidence="1">
        <text>Endohydrolysis of (1-&gt;4)-beta-D-glucosidic linkages in cellulose, lichenin and cereal beta-D-glucans.</text>
        <dbReference type="EC" id="3.2.1.4"/>
    </reaction>
</comment>
<dbReference type="GO" id="GO:0030245">
    <property type="term" value="P:cellulose catabolic process"/>
    <property type="evidence" value="ECO:0007669"/>
    <property type="project" value="UniProtKB-KW"/>
</dbReference>
<keyword evidence="17" id="KW-1185">Reference proteome</keyword>
<evidence type="ECO:0000256" key="6">
    <source>
        <dbReference type="ARBA" id="ARBA00022679"/>
    </source>
</evidence>
<keyword evidence="10 14" id="KW-0472">Membrane</keyword>
<dbReference type="AlphaFoldDB" id="A0AAW1S3N5"/>
<comment type="subcellular location">
    <subcellularLocation>
        <location evidence="2">Membrane</location>
        <topology evidence="2">Multi-pass membrane protein</topology>
    </subcellularLocation>
</comment>
<evidence type="ECO:0000256" key="14">
    <source>
        <dbReference type="SAM" id="Phobius"/>
    </source>
</evidence>
<evidence type="ECO:0000256" key="7">
    <source>
        <dbReference type="ARBA" id="ARBA00022692"/>
    </source>
</evidence>
<evidence type="ECO:0000256" key="2">
    <source>
        <dbReference type="ARBA" id="ARBA00004141"/>
    </source>
</evidence>
<feature type="transmembrane region" description="Helical" evidence="14">
    <location>
        <begin position="644"/>
        <end position="662"/>
    </location>
</feature>
<comment type="similarity">
    <text evidence="3">Belongs to the glycosyl hydrolase 9 (cellulase E) family.</text>
</comment>
<dbReference type="Pfam" id="PF00759">
    <property type="entry name" value="Glyco_hydro_9"/>
    <property type="match status" value="1"/>
</dbReference>
<dbReference type="InterPro" id="IPR008928">
    <property type="entry name" value="6-hairpin_glycosidase_sf"/>
</dbReference>
<dbReference type="InterPro" id="IPR050321">
    <property type="entry name" value="Glycosyltr_2/OpgH_subfam"/>
</dbReference>
<dbReference type="PANTHER" id="PTHR43867:SF2">
    <property type="entry name" value="CELLULOSE SYNTHASE CATALYTIC SUBUNIT A [UDP-FORMING]"/>
    <property type="match status" value="1"/>
</dbReference>
<feature type="compositionally biased region" description="Basic and acidic residues" evidence="13">
    <location>
        <begin position="38"/>
        <end position="47"/>
    </location>
</feature>
<protein>
    <recommendedName>
        <fullName evidence="4">cellulase</fullName>
        <ecNumber evidence="4">3.2.1.4</ecNumber>
    </recommendedName>
</protein>
<dbReference type="EMBL" id="JALJOU010000012">
    <property type="protein sequence ID" value="KAK9840839.1"/>
    <property type="molecule type" value="Genomic_DNA"/>
</dbReference>
<evidence type="ECO:0000259" key="15">
    <source>
        <dbReference type="Pfam" id="PF00759"/>
    </source>
</evidence>
<dbReference type="Proteomes" id="UP001445335">
    <property type="component" value="Unassembled WGS sequence"/>
</dbReference>
<evidence type="ECO:0000256" key="3">
    <source>
        <dbReference type="ARBA" id="ARBA00007072"/>
    </source>
</evidence>
<keyword evidence="8 14" id="KW-1133">Transmembrane helix</keyword>
<name>A0AAW1S3N5_9CHLO</name>
<dbReference type="GO" id="GO:0008810">
    <property type="term" value="F:cellulase activity"/>
    <property type="evidence" value="ECO:0007669"/>
    <property type="project" value="UniProtKB-EC"/>
</dbReference>
<feature type="transmembrane region" description="Helical" evidence="14">
    <location>
        <begin position="674"/>
        <end position="698"/>
    </location>
</feature>
<keyword evidence="7 14" id="KW-0812">Transmembrane</keyword>
<dbReference type="InterPro" id="IPR012341">
    <property type="entry name" value="6hp_glycosidase-like_sf"/>
</dbReference>
<feature type="transmembrane region" description="Helical" evidence="14">
    <location>
        <begin position="533"/>
        <end position="559"/>
    </location>
</feature>
<organism evidence="16 17">
    <name type="scientific">Elliptochloris bilobata</name>
    <dbReference type="NCBI Taxonomy" id="381761"/>
    <lineage>
        <taxon>Eukaryota</taxon>
        <taxon>Viridiplantae</taxon>
        <taxon>Chlorophyta</taxon>
        <taxon>core chlorophytes</taxon>
        <taxon>Trebouxiophyceae</taxon>
        <taxon>Trebouxiophyceae incertae sedis</taxon>
        <taxon>Elliptochloris clade</taxon>
        <taxon>Elliptochloris</taxon>
    </lineage>
</organism>
<feature type="transmembrane region" description="Helical" evidence="14">
    <location>
        <begin position="565"/>
        <end position="582"/>
    </location>
</feature>
<feature type="transmembrane region" description="Helical" evidence="14">
    <location>
        <begin position="603"/>
        <end position="624"/>
    </location>
</feature>
<dbReference type="SUPFAM" id="SSF53448">
    <property type="entry name" value="Nucleotide-diphospho-sugar transferases"/>
    <property type="match status" value="1"/>
</dbReference>
<dbReference type="Pfam" id="PF13641">
    <property type="entry name" value="Glyco_tranf_2_3"/>
    <property type="match status" value="1"/>
</dbReference>
<comment type="caution">
    <text evidence="16">The sequence shown here is derived from an EMBL/GenBank/DDBJ whole genome shotgun (WGS) entry which is preliminary data.</text>
</comment>
<gene>
    <name evidence="16" type="ORF">WJX81_008070</name>
</gene>
<feature type="domain" description="Glycoside hydrolase family 9" evidence="15">
    <location>
        <begin position="737"/>
        <end position="1221"/>
    </location>
</feature>
<dbReference type="GO" id="GO:0016757">
    <property type="term" value="F:glycosyltransferase activity"/>
    <property type="evidence" value="ECO:0007669"/>
    <property type="project" value="UniProtKB-KW"/>
</dbReference>
<evidence type="ECO:0000256" key="9">
    <source>
        <dbReference type="ARBA" id="ARBA00023001"/>
    </source>
</evidence>
<feature type="transmembrane region" description="Helical" evidence="14">
    <location>
        <begin position="217"/>
        <end position="239"/>
    </location>
</feature>
<dbReference type="InterPro" id="IPR029044">
    <property type="entry name" value="Nucleotide-diphossugar_trans"/>
</dbReference>
<keyword evidence="12" id="KW-0624">Polysaccharide degradation</keyword>
<evidence type="ECO:0000256" key="8">
    <source>
        <dbReference type="ARBA" id="ARBA00022989"/>
    </source>
</evidence>
<evidence type="ECO:0000313" key="16">
    <source>
        <dbReference type="EMBL" id="KAK9840839.1"/>
    </source>
</evidence>
<evidence type="ECO:0000256" key="5">
    <source>
        <dbReference type="ARBA" id="ARBA00022676"/>
    </source>
</evidence>
<sequence>MAGNGRPGQHERDDDVASTSDFSEVLPGEYSGDEEPDADLHRDSISCKGADRRDALSILLRLADAMEGNTADDDLGDDFNDAADAHLLPARGKGQVDTYDMLDSYPASYKPKGSIRRPIVKAVDEEDTDDEEGPREWRAPPFFTDADVEASPRKGAASAAPAVLPSTVAPGDPSFRFYQRQRRINWPGLGVVALFCVALVFYVYIRVLRTLGLGRFTGYGVFVLLVEMAGATSTLLYGINLLFHPVNPLPPTEDGREGGRPRVLAPYHLRVLVPCYKESLDIVAKTLAAALAAELPAGCSRTVYLLDDGKQRDKRKWCEAREGSGLVYLAGRQRAGKEMNGKSANLNNCLRQLYPGDHPVPASEVVCVFDADQVAKPDFFLKLLPMLDGGDDVGMVLSPQSFNNLRPHADIFNHGNVQFWEYAQHGYDAIGFISCTGTNFLIRSAAFKEAGWSPEYTLTEDFALGMELKKRRWQCRYVEEYLAVGEAPDEVRNCFQQRSRWAKGHWQMILSRHCPLVQRELSWFQRVLYCSGVWNYLVGGITTPLFIILPIITIFGGIFPIVISWWAAVALTIYTVAQTLVLNNVRTLRHVEPLWFANIANNILWFTFVKAGFRSALALVGNGITFKTTLKGMSKLNNAALGDLWIPVASLAALGAALGIGCRDLVRGPSVITTLAISVVWIVYSMIPPLLLLWYTFIGRGTSLKLLCRLMFVVSYVSSIGALVLLWLVYPKDYDFGGAARASLSFYQAQRVGALPADNPIPWRHSALLYEASPNFGFNDLTGGYLNGGVAGDLKLTMPAAWTTALLAWGVLAFPQGWARAGGTAEALGAVRWGTDYLLKTFHPYTGHAGGYVIAHQVGNLTQDVAWWGRPEDMTAERNPRPAYFAYTAEGASDLAGQLVGALASASLAIGSYGRDTGDAAYAAQLLQHARGLYTAAVAHPGGFAARYHYQCTSRFSRSRLGVRNVARAGANATCVPPTHFARGAALVFYNSTSYRDDLLWAAAWMYRATREQSYLTDVTRFYAQHLEQEAATDTALVTDWDHVFWAANVLLANVTDQGAFHSATQSMLKQWICATSGRVRFTPKGRAWNPAAPTLGATVNTALLSLMYGQTPSRYVPGPMADRFTCFARSQLRYVLGDSGRSLMAGWGTRPPSAVQNRAASCPDPPANCTRAALLAPGGNPHTLTGAVVAFGSFSDTLTDSRAANDTRVSIENNAPFAPALAGLNSASGTWSQCLQGFGVFMRDTALCDAVLLQ</sequence>